<evidence type="ECO:0000313" key="1">
    <source>
        <dbReference type="EMBL" id="PFJ42730.1"/>
    </source>
</evidence>
<reference evidence="1 2" key="1">
    <citation type="submission" date="2017-09" db="EMBL/GenBank/DDBJ databases">
        <title>Large-scale bioinformatics analysis of Bacillus genomes uncovers conserved roles of natural products in bacterial physiology.</title>
        <authorList>
            <consortium name="Agbiome Team Llc"/>
            <person name="Bleich R.M."/>
            <person name="Grubbs K.J."/>
            <person name="Santa Maria K.C."/>
            <person name="Allen S.E."/>
            <person name="Farag S."/>
            <person name="Shank E.A."/>
            <person name="Bowers A."/>
        </authorList>
    </citation>
    <scope>NUCLEOTIDE SEQUENCE [LARGE SCALE GENOMIC DNA]</scope>
    <source>
        <strain evidence="1 2">AFS085496</strain>
    </source>
</reference>
<name>A0A9X6WSZ6_BACTU</name>
<accession>A0A9X6WSZ6</accession>
<dbReference type="AlphaFoldDB" id="A0A9X6WSZ6"/>
<comment type="caution">
    <text evidence="1">The sequence shown here is derived from an EMBL/GenBank/DDBJ whole genome shotgun (WGS) entry which is preliminary data.</text>
</comment>
<evidence type="ECO:0000313" key="2">
    <source>
        <dbReference type="Proteomes" id="UP000224003"/>
    </source>
</evidence>
<organism evidence="1 2">
    <name type="scientific">Bacillus thuringiensis</name>
    <dbReference type="NCBI Taxonomy" id="1428"/>
    <lineage>
        <taxon>Bacteria</taxon>
        <taxon>Bacillati</taxon>
        <taxon>Bacillota</taxon>
        <taxon>Bacilli</taxon>
        <taxon>Bacillales</taxon>
        <taxon>Bacillaceae</taxon>
        <taxon>Bacillus</taxon>
        <taxon>Bacillus cereus group</taxon>
    </lineage>
</organism>
<dbReference type="Proteomes" id="UP000224003">
    <property type="component" value="Unassembled WGS sequence"/>
</dbReference>
<proteinExistence type="predicted"/>
<protein>
    <submittedName>
        <fullName evidence="1">Uncharacterized protein</fullName>
    </submittedName>
</protein>
<dbReference type="RefSeq" id="WP_098516809.1">
    <property type="nucleotide sequence ID" value="NZ_NUVX01000007.1"/>
</dbReference>
<gene>
    <name evidence="1" type="ORF">COJ15_05150</name>
</gene>
<dbReference type="EMBL" id="NUVX01000007">
    <property type="protein sequence ID" value="PFJ42730.1"/>
    <property type="molecule type" value="Genomic_DNA"/>
</dbReference>
<sequence length="138" mass="16535">MRDEKNDICNLLKEKLRKMSAEEKITRTNQLHADLETIYEDMSRIDGVVKEVTMNVVSEAFDNLHLEFQFLALEGFYAEKQYETYKQYVQYIEHYEMLDGFGSIQFEKAAERLRDYIEEEDIKPKQSARMRARINYRG</sequence>